<dbReference type="EMBL" id="UINC01021060">
    <property type="protein sequence ID" value="SVA87819.1"/>
    <property type="molecule type" value="Genomic_DNA"/>
</dbReference>
<gene>
    <name evidence="1" type="ORF">METZ01_LOCUS140673</name>
</gene>
<reference evidence="1" key="1">
    <citation type="submission" date="2018-05" db="EMBL/GenBank/DDBJ databases">
        <authorList>
            <person name="Lanie J.A."/>
            <person name="Ng W.-L."/>
            <person name="Kazmierczak K.M."/>
            <person name="Andrzejewski T.M."/>
            <person name="Davidsen T.M."/>
            <person name="Wayne K.J."/>
            <person name="Tettelin H."/>
            <person name="Glass J.I."/>
            <person name="Rusch D."/>
            <person name="Podicherti R."/>
            <person name="Tsui H.-C.T."/>
            <person name="Winkler M.E."/>
        </authorList>
    </citation>
    <scope>NUCLEOTIDE SEQUENCE</scope>
</reference>
<name>A0A381ZF28_9ZZZZ</name>
<protein>
    <submittedName>
        <fullName evidence="1">Uncharacterized protein</fullName>
    </submittedName>
</protein>
<organism evidence="1">
    <name type="scientific">marine metagenome</name>
    <dbReference type="NCBI Taxonomy" id="408172"/>
    <lineage>
        <taxon>unclassified sequences</taxon>
        <taxon>metagenomes</taxon>
        <taxon>ecological metagenomes</taxon>
    </lineage>
</organism>
<evidence type="ECO:0000313" key="1">
    <source>
        <dbReference type="EMBL" id="SVA87819.1"/>
    </source>
</evidence>
<sequence>MRDPWYGGDRDVFKWSTLVHLARRESAPAILHVAMYRPAVDPPPLLTAQGHVALPVEVQRHFWNLDNIRDLSEVTGLVIDVYKEPFVHRAAYFNEVCRRIEAMSTPVVVFLDPDIGVESDAVGPAFVASAEVALVFDALRAGDVLVCYQRARRQKDWRGRARRAFANAPGLPSFDVEVLRSELARDVLLLAAKKAP</sequence>
<dbReference type="AlphaFoldDB" id="A0A381ZF28"/>
<accession>A0A381ZF28</accession>
<proteinExistence type="predicted"/>